<dbReference type="GO" id="GO:0005739">
    <property type="term" value="C:mitochondrion"/>
    <property type="evidence" value="ECO:0007669"/>
    <property type="project" value="TreeGrafter"/>
</dbReference>
<dbReference type="Pfam" id="PF01765">
    <property type="entry name" value="RRF"/>
    <property type="match status" value="2"/>
</dbReference>
<keyword evidence="3" id="KW-0648">Protein biosynthesis</keyword>
<evidence type="ECO:0000256" key="1">
    <source>
        <dbReference type="ARBA" id="ARBA00005912"/>
    </source>
</evidence>
<feature type="domain" description="Ribosome recycling factor" evidence="4">
    <location>
        <begin position="163"/>
        <end position="239"/>
    </location>
</feature>
<dbReference type="FunFam" id="1.10.132.20:FF:000001">
    <property type="entry name" value="Ribosome-recycling factor"/>
    <property type="match status" value="1"/>
</dbReference>
<dbReference type="InterPro" id="IPR036191">
    <property type="entry name" value="RRF_sf"/>
</dbReference>
<dbReference type="Gene3D" id="3.30.1360.40">
    <property type="match status" value="1"/>
</dbReference>
<dbReference type="PANTHER" id="PTHR20982:SF3">
    <property type="entry name" value="MITOCHONDRIAL RIBOSOME RECYCLING FACTOR PSEUDO 1"/>
    <property type="match status" value="1"/>
</dbReference>
<dbReference type="PANTHER" id="PTHR20982">
    <property type="entry name" value="RIBOSOME RECYCLING FACTOR"/>
    <property type="match status" value="1"/>
</dbReference>
<feature type="domain" description="Ribosome recycling factor" evidence="4">
    <location>
        <begin position="67"/>
        <end position="147"/>
    </location>
</feature>
<organism evidence="5 6">
    <name type="scientific">Aphanomyces astaci</name>
    <name type="common">Crayfish plague agent</name>
    <dbReference type="NCBI Taxonomy" id="112090"/>
    <lineage>
        <taxon>Eukaryota</taxon>
        <taxon>Sar</taxon>
        <taxon>Stramenopiles</taxon>
        <taxon>Oomycota</taxon>
        <taxon>Saprolegniomycetes</taxon>
        <taxon>Saprolegniales</taxon>
        <taxon>Verrucalvaceae</taxon>
        <taxon>Aphanomyces</taxon>
    </lineage>
</organism>
<dbReference type="GO" id="GO:0043023">
    <property type="term" value="F:ribosomal large subunit binding"/>
    <property type="evidence" value="ECO:0007669"/>
    <property type="project" value="TreeGrafter"/>
</dbReference>
<dbReference type="InterPro" id="IPR023584">
    <property type="entry name" value="Ribosome_recyc_fac_dom"/>
</dbReference>
<dbReference type="AlphaFoldDB" id="A0A3R6WPQ0"/>
<dbReference type="Gene3D" id="1.10.132.20">
    <property type="entry name" value="Ribosome-recycling factor"/>
    <property type="match status" value="1"/>
</dbReference>
<keyword evidence="2" id="KW-0963">Cytoplasm</keyword>
<evidence type="ECO:0000256" key="2">
    <source>
        <dbReference type="ARBA" id="ARBA00022490"/>
    </source>
</evidence>
<dbReference type="SUPFAM" id="SSF55194">
    <property type="entry name" value="Ribosome recycling factor, RRF"/>
    <property type="match status" value="1"/>
</dbReference>
<evidence type="ECO:0000256" key="3">
    <source>
        <dbReference type="ARBA" id="ARBA00022917"/>
    </source>
</evidence>
<evidence type="ECO:0000259" key="4">
    <source>
        <dbReference type="Pfam" id="PF01765"/>
    </source>
</evidence>
<dbReference type="VEuPathDB" id="FungiDB:H257_09675"/>
<evidence type="ECO:0000313" key="5">
    <source>
        <dbReference type="EMBL" id="RHY95538.1"/>
    </source>
</evidence>
<dbReference type="GO" id="GO:0006412">
    <property type="term" value="P:translation"/>
    <property type="evidence" value="ECO:0007669"/>
    <property type="project" value="UniProtKB-KW"/>
</dbReference>
<name>A0A3R6WPQ0_APHAT</name>
<proteinExistence type="inferred from homology"/>
<comment type="caution">
    <text evidence="5">The sequence shown here is derived from an EMBL/GenBank/DDBJ whole genome shotgun (WGS) entry which is preliminary data.</text>
</comment>
<sequence>MFGRILLRTSTPSRLAAPLRSFAKKAKGGKATEPAAATEALGDVAKKTHDEVKKNMRGAVANYIKVLSAMRPGQADAGIFDSLMVSAYGQMASLTELAQVSVVGPTELAVTIYDPSLLTDIRTGIEGLNPSFSVQPSGATLSVRFPKYVSIVTIICEFLSGGRMTKETRDELVKAAKKQAESARQHVRRVRQDGMNEIKKLKDSISEDDVKVEQDKIQKLTDDHIAEITRLLASKERALAVI</sequence>
<comment type="similarity">
    <text evidence="1">Belongs to the RRF family.</text>
</comment>
<dbReference type="Proteomes" id="UP000285712">
    <property type="component" value="Unassembled WGS sequence"/>
</dbReference>
<protein>
    <recommendedName>
        <fullName evidence="4">Ribosome recycling factor domain-containing protein</fullName>
    </recommendedName>
</protein>
<gene>
    <name evidence="5" type="ORF">DYB35_009698</name>
</gene>
<evidence type="ECO:0000313" key="6">
    <source>
        <dbReference type="Proteomes" id="UP000285712"/>
    </source>
</evidence>
<dbReference type="EMBL" id="QUTG01002600">
    <property type="protein sequence ID" value="RHY95538.1"/>
    <property type="molecule type" value="Genomic_DNA"/>
</dbReference>
<reference evidence="5 6" key="1">
    <citation type="submission" date="2018-08" db="EMBL/GenBank/DDBJ databases">
        <title>Aphanomyces genome sequencing and annotation.</title>
        <authorList>
            <person name="Minardi D."/>
            <person name="Oidtmann B."/>
            <person name="Van Der Giezen M."/>
            <person name="Studholme D.J."/>
        </authorList>
    </citation>
    <scope>NUCLEOTIDE SEQUENCE [LARGE SCALE GENOMIC DNA]</scope>
    <source>
        <strain evidence="5 6">Sv</strain>
    </source>
</reference>
<accession>A0A3R6WPQ0</accession>
<dbReference type="InterPro" id="IPR002661">
    <property type="entry name" value="Ribosome_recyc_fac"/>
</dbReference>